<evidence type="ECO:0000256" key="2">
    <source>
        <dbReference type="ARBA" id="ARBA00011870"/>
    </source>
</evidence>
<comment type="cofactor">
    <cofactor evidence="10">
        <name>Mg(2+)</name>
        <dbReference type="ChEBI" id="CHEBI:18420"/>
    </cofactor>
</comment>
<comment type="function">
    <text evidence="10">Catalyzes the reversible interconversion of isobutyryl-CoA and n-butyryl-CoA, using radical chemistry. Also exhibits GTPase activity, associated with its G-protein domain (MeaI) that functions as a chaperone that assists cofactor delivery and proper holo-enzyme assembly.</text>
</comment>
<keyword evidence="9 10" id="KW-0170">Cobalt</keyword>
<dbReference type="GO" id="GO:0004494">
    <property type="term" value="F:methylmalonyl-CoA mutase activity"/>
    <property type="evidence" value="ECO:0007669"/>
    <property type="project" value="InterPro"/>
</dbReference>
<comment type="cofactor">
    <cofactor evidence="1 10">
        <name>adenosylcob(III)alamin</name>
        <dbReference type="ChEBI" id="CHEBI:18408"/>
    </cofactor>
</comment>
<feature type="binding site" evidence="10">
    <location>
        <begin position="342"/>
        <end position="345"/>
    </location>
    <ligand>
        <name>GTP</name>
        <dbReference type="ChEBI" id="CHEBI:37565"/>
    </ligand>
</feature>
<feature type="binding site" evidence="10">
    <location>
        <position position="233"/>
    </location>
    <ligand>
        <name>Mg(2+)</name>
        <dbReference type="ChEBI" id="CHEBI:18420"/>
        <label>2</label>
    </ligand>
</feature>
<evidence type="ECO:0000256" key="6">
    <source>
        <dbReference type="ARBA" id="ARBA00023134"/>
    </source>
</evidence>
<feature type="binding site" evidence="10">
    <location>
        <position position="247"/>
    </location>
    <ligand>
        <name>Mg(2+)</name>
        <dbReference type="ChEBI" id="CHEBI:18420"/>
        <label>1</label>
        <note>catalytic</note>
    </ligand>
</feature>
<keyword evidence="7 10" id="KW-0143">Chaperone</keyword>
<evidence type="ECO:0000256" key="5">
    <source>
        <dbReference type="ARBA" id="ARBA00022801"/>
    </source>
</evidence>
<dbReference type="RefSeq" id="WP_123685512.1">
    <property type="nucleotide sequence ID" value="NZ_RKHY01000001.1"/>
</dbReference>
<dbReference type="InterPro" id="IPR033669">
    <property type="entry name" value="IcmF"/>
</dbReference>
<dbReference type="GO" id="GO:0047727">
    <property type="term" value="F:isobutyryl-CoA mutase activity"/>
    <property type="evidence" value="ECO:0007669"/>
    <property type="project" value="UniProtKB-UniRule"/>
</dbReference>
<feature type="binding site" evidence="10">
    <location>
        <position position="247"/>
    </location>
    <ligand>
        <name>Mg(2+)</name>
        <dbReference type="ChEBI" id="CHEBI:18420"/>
        <label>2</label>
    </ligand>
</feature>
<proteinExistence type="inferred from homology"/>
<dbReference type="HAMAP" id="MF_02050">
    <property type="entry name" value="IcmF"/>
    <property type="match status" value="1"/>
</dbReference>
<comment type="subunit">
    <text evidence="2">Heterodimer of an alpha and a beta chain.</text>
</comment>
<dbReference type="Gene3D" id="3.40.50.300">
    <property type="entry name" value="P-loop containing nucleotide triphosphate hydrolases"/>
    <property type="match status" value="1"/>
</dbReference>
<evidence type="ECO:0000256" key="8">
    <source>
        <dbReference type="ARBA" id="ARBA00023235"/>
    </source>
</evidence>
<comment type="similarity">
    <text evidence="10">Belongs to the IcmF family.</text>
</comment>
<evidence type="ECO:0000256" key="10">
    <source>
        <dbReference type="HAMAP-Rule" id="MF_02050"/>
    </source>
</evidence>
<dbReference type="GO" id="GO:0006637">
    <property type="term" value="P:acyl-CoA metabolic process"/>
    <property type="evidence" value="ECO:0007669"/>
    <property type="project" value="UniProtKB-UniRule"/>
</dbReference>
<feature type="binding site" evidence="10">
    <location>
        <position position="295"/>
    </location>
    <ligand>
        <name>Mg(2+)</name>
        <dbReference type="ChEBI" id="CHEBI:18420"/>
        <label>2</label>
    </ligand>
</feature>
<comment type="domain">
    <text evidence="10">Is composed of four functional domains: the N-terminal 5'-deoxyadenosylcobalamin binding region that is homologous to the small subunit of ICM (IcmB), a middle P-loop GTPase domain (MeaI) that likely acts as a chaperone for ICM, a structured linker region involved in dimer formation, and a C-terminal part that is homologous to the large substrate-binding subunit of ICM (IcmA).</text>
</comment>
<dbReference type="GO" id="GO:0005525">
    <property type="term" value="F:GTP binding"/>
    <property type="evidence" value="ECO:0007669"/>
    <property type="project" value="UniProtKB-UniRule"/>
</dbReference>
<dbReference type="InterPro" id="IPR052040">
    <property type="entry name" value="GTPase/Isobutyryl-CoA_mutase"/>
</dbReference>
<dbReference type="AlphaFoldDB" id="A0A3N2H457"/>
<evidence type="ECO:0000313" key="13">
    <source>
        <dbReference type="Proteomes" id="UP000274843"/>
    </source>
</evidence>
<dbReference type="GO" id="GO:0034784">
    <property type="term" value="F:pivalyl-CoA mutase activity"/>
    <property type="evidence" value="ECO:0007669"/>
    <property type="project" value="InterPro"/>
</dbReference>
<feature type="binding site" evidence="10">
    <location>
        <position position="757"/>
    </location>
    <ligand>
        <name>substrate</name>
    </ligand>
</feature>
<dbReference type="NCBIfam" id="NF045497">
    <property type="entry name" value="IsobCoAmut_IcmF"/>
    <property type="match status" value="1"/>
</dbReference>
<evidence type="ECO:0000256" key="7">
    <source>
        <dbReference type="ARBA" id="ARBA00023186"/>
    </source>
</evidence>
<evidence type="ECO:0000256" key="3">
    <source>
        <dbReference type="ARBA" id="ARBA00022628"/>
    </source>
</evidence>
<reference evidence="12 13" key="1">
    <citation type="submission" date="2018-11" db="EMBL/GenBank/DDBJ databases">
        <title>Sequencing the genomes of 1000 actinobacteria strains.</title>
        <authorList>
            <person name="Klenk H.-P."/>
        </authorList>
    </citation>
    <scope>NUCLEOTIDE SEQUENCE [LARGE SCALE GENOMIC DNA]</scope>
    <source>
        <strain evidence="12 13">DSM 44348</strain>
    </source>
</reference>
<dbReference type="InterPro" id="IPR006098">
    <property type="entry name" value="MMCoA_mutase_a_cat"/>
</dbReference>
<evidence type="ECO:0000259" key="11">
    <source>
        <dbReference type="PROSITE" id="PS51332"/>
    </source>
</evidence>
<keyword evidence="6 10" id="KW-0342">GTP-binding</keyword>
<feature type="binding site" evidence="10">
    <location>
        <position position="806"/>
    </location>
    <ligand>
        <name>substrate</name>
    </ligand>
</feature>
<dbReference type="SUPFAM" id="SSF51703">
    <property type="entry name" value="Cobalamin (vitamin B12)-dependent enzymes"/>
    <property type="match status" value="1"/>
</dbReference>
<feature type="binding site" evidence="10">
    <location>
        <position position="1077"/>
    </location>
    <ligand>
        <name>GTP</name>
        <dbReference type="ChEBI" id="CHEBI:37565"/>
    </ligand>
</feature>
<feature type="binding site" description="axial binding residue" evidence="10">
    <location>
        <position position="24"/>
    </location>
    <ligand>
        <name>adenosylcob(III)alamin</name>
        <dbReference type="ChEBI" id="CHEBI:18408"/>
    </ligand>
    <ligandPart>
        <name>Co</name>
        <dbReference type="ChEBI" id="CHEBI:27638"/>
    </ligandPart>
</feature>
<dbReference type="PANTHER" id="PTHR43087">
    <property type="entry name" value="LYSINE/ARGININE/ORNITHINE TRANSPORT SYSTEM KINASE"/>
    <property type="match status" value="1"/>
</dbReference>
<keyword evidence="10" id="KW-0511">Multifunctional enzyme</keyword>
<comment type="catalytic activity">
    <reaction evidence="10">
        <text>GTP + H2O = GDP + phosphate + H(+)</text>
        <dbReference type="Rhea" id="RHEA:19669"/>
        <dbReference type="ChEBI" id="CHEBI:15377"/>
        <dbReference type="ChEBI" id="CHEBI:15378"/>
        <dbReference type="ChEBI" id="CHEBI:37565"/>
        <dbReference type="ChEBI" id="CHEBI:43474"/>
        <dbReference type="ChEBI" id="CHEBI:58189"/>
    </reaction>
</comment>
<dbReference type="CDD" id="cd02071">
    <property type="entry name" value="MM_CoA_mut_B12_BD"/>
    <property type="match status" value="1"/>
</dbReference>
<organism evidence="12 13">
    <name type="scientific">Amycolatopsis thermoflava</name>
    <dbReference type="NCBI Taxonomy" id="84480"/>
    <lineage>
        <taxon>Bacteria</taxon>
        <taxon>Bacillati</taxon>
        <taxon>Actinomycetota</taxon>
        <taxon>Actinomycetes</taxon>
        <taxon>Pseudonocardiales</taxon>
        <taxon>Pseudonocardiaceae</taxon>
        <taxon>Amycolatopsis</taxon>
        <taxon>Amycolatopsis methanolica group</taxon>
    </lineage>
</organism>
<feature type="binding site" evidence="10">
    <location>
        <position position="250"/>
    </location>
    <ligand>
        <name>GTP</name>
        <dbReference type="ChEBI" id="CHEBI:37565"/>
    </ligand>
</feature>
<evidence type="ECO:0000256" key="9">
    <source>
        <dbReference type="ARBA" id="ARBA00023285"/>
    </source>
</evidence>
<dbReference type="InterPro" id="IPR006099">
    <property type="entry name" value="MeMalonylCoA_mutase_a/b_cat"/>
</dbReference>
<feature type="binding site" evidence="10">
    <location>
        <position position="841"/>
    </location>
    <ligand>
        <name>substrate</name>
    </ligand>
</feature>
<dbReference type="Pfam" id="PF01642">
    <property type="entry name" value="MM_CoA_mutase"/>
    <property type="match status" value="2"/>
</dbReference>
<keyword evidence="3 10" id="KW-0846">Cobalamin</keyword>
<keyword evidence="5 10" id="KW-0378">Hydrolase</keyword>
<dbReference type="SUPFAM" id="SSF52540">
    <property type="entry name" value="P-loop containing nucleoside triphosphate hydrolases"/>
    <property type="match status" value="1"/>
</dbReference>
<feature type="binding site" evidence="10">
    <location>
        <position position="713"/>
    </location>
    <ligand>
        <name>substrate</name>
    </ligand>
</feature>
<dbReference type="InterPro" id="IPR006158">
    <property type="entry name" value="Cobalamin-bd"/>
</dbReference>
<dbReference type="NCBIfam" id="TIGR00641">
    <property type="entry name" value="acid_CoA_mut_N"/>
    <property type="match status" value="1"/>
</dbReference>
<dbReference type="Gene3D" id="3.40.50.280">
    <property type="entry name" value="Cobalamin-binding domain"/>
    <property type="match status" value="1"/>
</dbReference>
<sequence>MNASLHRPVHPVRFVTASSLFDGHDASINIMRRILQSQGAEVIHLGHNRSVDEVVTAAISEDAHGIAISAYQGGHVEYFSYLVELLNERGAGHIKVYGGGGGVIVREEIELLHSRGVARIFSPDDGLQLGLPGMVNLMIKECDYDLAEVPAGSDDDLLAGDVPSLARFITQLQAGSVADDRLARITEAARARTVPVLGITGTGGSGKSSLTDELLRRFRLDQEDKLRIAVLAVDPTRRRGGGALLGDRIRMNGLDGSQVYFRSLATRQAGGEVPEGLDEAVLACKAAGYDLVIVETPGIGQGDAGIVDHVDYSLYVMTPEFGAASQLEKIDMLDFADVVAINKFERRGAEDARRDVARQMVRNREAFGVAPEDMPVFGTSAARFNDDGVTALYQYLRDALAERGLSVSAGQLPKVDTKVSTGATVIIPASKERYLADIAATVRGYHEKTRDQVAAVRKVDQLRAAKEALAADGADTGPIEALLAKAESEVDPSVAGLLERWDELSESYRQEELVVRIRDKELRTQLWRETLSGNRIPRVALPRYTDRGELLSFLRREHLPGYFPYTAGVFPFKREGEDPARMFAGEGDAFRTNRRFKYLSADSEAKRLSTAFDSVTLYGHDPDTRPDIYGKIGTSGVSIATLDDMKALYDGFDLTAPNTSVSMTINGPAPTILAFFLNTAIDQRMDAFRAEHGREPTPSEAEDLREWTLRQVRGTVQADILKEDQGQNTCIFSTEFSLRMMADIQEWFIEHGVRNFYSVSISGYHIAEAGANPISQLAFTLANGFTYVESYLARGMHIDDFAPNLSFFFSNGMDAEYSVLGRVARRIWAVAMKERYGANERSQKLKYHVQTSGRSLHAQEMSFNDIRTTLQALCALYDNANSLHTNAYDEAITTPTENSVRRAMAIQMIINKEWGLSKNENPLQGSFIIDELTDLVEEAVLTEFDRIAERGGVLGAMETGYQRGRIQDESMLYERLKHEGTLPIVGVNTFRNPHPEEDEVEVELARATEDEKQSQLTRLADFQQRHSHDAEQALKALREAATRGENLFGVLMDAARVCSLGQITEAFFEVGGQYRRNI</sequence>
<dbReference type="InterPro" id="IPR036724">
    <property type="entry name" value="Cobalamin-bd_sf"/>
</dbReference>
<feature type="binding site" evidence="10">
    <location>
        <position position="846"/>
    </location>
    <ligand>
        <name>substrate</name>
    </ligand>
</feature>
<dbReference type="InterPro" id="IPR016176">
    <property type="entry name" value="Cbl-dep_enz_cat"/>
</dbReference>
<dbReference type="GeneID" id="301846842"/>
<feature type="domain" description="B12-binding" evidence="11">
    <location>
        <begin position="11"/>
        <end position="145"/>
    </location>
</feature>
<accession>A0A3N2H457</accession>
<keyword evidence="13" id="KW-1185">Reference proteome</keyword>
<comment type="caution">
    <text evidence="12">The sequence shown here is derived from an EMBL/GenBank/DDBJ whole genome shotgun (WGS) entry which is preliminary data.</text>
</comment>
<dbReference type="Pfam" id="PF02310">
    <property type="entry name" value="B12-binding"/>
    <property type="match status" value="1"/>
</dbReference>
<feature type="binding site" evidence="10">
    <location>
        <position position="234"/>
    </location>
    <ligand>
        <name>Mg(2+)</name>
        <dbReference type="ChEBI" id="CHEBI:18420"/>
        <label>2</label>
    </ligand>
</feature>
<dbReference type="SUPFAM" id="SSF52242">
    <property type="entry name" value="Cobalamin (vitamin B12)-binding domain"/>
    <property type="match status" value="1"/>
</dbReference>
<dbReference type="Gene3D" id="3.20.20.240">
    <property type="entry name" value="Methylmalonyl-CoA mutase"/>
    <property type="match status" value="1"/>
</dbReference>
<protein>
    <recommendedName>
        <fullName evidence="10">Fused isobutyryl-CoA mutase</fullName>
    </recommendedName>
    <domain>
        <recommendedName>
            <fullName evidence="10">Isobutyryl-CoA mutase</fullName>
            <shortName evidence="10">ICM</shortName>
            <ecNumber evidence="10">5.4.99.13</ecNumber>
        </recommendedName>
    </domain>
    <domain>
        <recommendedName>
            <fullName evidence="10">P-loop GTPase</fullName>
            <ecNumber evidence="10">3.6.5.-</ecNumber>
        </recommendedName>
        <alternativeName>
            <fullName evidence="10">G-protein chaperone</fullName>
        </alternativeName>
    </domain>
</protein>
<feature type="binding site" evidence="10">
    <location>
        <position position="958"/>
    </location>
    <ligand>
        <name>GTP</name>
        <dbReference type="ChEBI" id="CHEBI:37565"/>
    </ligand>
</feature>
<feature type="binding site" evidence="10">
    <location>
        <position position="208"/>
    </location>
    <ligand>
        <name>Mg(2+)</name>
        <dbReference type="ChEBI" id="CHEBI:18420"/>
        <label>1</label>
        <note>catalytic</note>
    </ligand>
</feature>
<comment type="subunit">
    <text evidence="10">Homodimer.</text>
</comment>
<feature type="binding site" evidence="10">
    <location>
        <position position="296"/>
    </location>
    <ligand>
        <name>Mg(2+)</name>
        <dbReference type="ChEBI" id="CHEBI:18420"/>
        <label>2</label>
    </ligand>
</feature>
<dbReference type="InterPro" id="IPR053439">
    <property type="entry name" value="IcmF/GTPase_domain"/>
</dbReference>
<dbReference type="GO" id="GO:0000287">
    <property type="term" value="F:magnesium ion binding"/>
    <property type="evidence" value="ECO:0007669"/>
    <property type="project" value="UniProtKB-UniRule"/>
</dbReference>
<feature type="binding site" evidence="10">
    <location>
        <position position="572"/>
    </location>
    <ligand>
        <name>substrate</name>
    </ligand>
</feature>
<keyword evidence="8 10" id="KW-0413">Isomerase</keyword>
<dbReference type="EC" id="5.4.99.13" evidence="10"/>
<dbReference type="EMBL" id="RKHY01000001">
    <property type="protein sequence ID" value="ROS43150.1"/>
    <property type="molecule type" value="Genomic_DNA"/>
</dbReference>
<feature type="binding site" evidence="10">
    <location>
        <position position="295"/>
    </location>
    <ligand>
        <name>Mg(2+)</name>
        <dbReference type="ChEBI" id="CHEBI:18420"/>
        <label>1</label>
        <note>catalytic</note>
    </ligand>
</feature>
<dbReference type="GO" id="GO:0031419">
    <property type="term" value="F:cobalamin binding"/>
    <property type="evidence" value="ECO:0007669"/>
    <property type="project" value="UniProtKB-UniRule"/>
</dbReference>
<keyword evidence="4 10" id="KW-0547">Nucleotide-binding</keyword>
<dbReference type="InterPro" id="IPR027417">
    <property type="entry name" value="P-loop_NTPase"/>
</dbReference>
<feature type="binding site" evidence="10">
    <location>
        <position position="607"/>
    </location>
    <ligand>
        <name>substrate</name>
    </ligand>
</feature>
<dbReference type="GO" id="GO:0003924">
    <property type="term" value="F:GTPase activity"/>
    <property type="evidence" value="ECO:0007669"/>
    <property type="project" value="UniProtKB-UniRule"/>
</dbReference>
<dbReference type="Proteomes" id="UP000274843">
    <property type="component" value="Unassembled WGS sequence"/>
</dbReference>
<comment type="caution">
    <text evidence="10">Lacks conserved residue(s) required for the propagation of feature annotation.</text>
</comment>
<evidence type="ECO:0000256" key="1">
    <source>
        <dbReference type="ARBA" id="ARBA00001922"/>
    </source>
</evidence>
<evidence type="ECO:0000313" key="12">
    <source>
        <dbReference type="EMBL" id="ROS43150.1"/>
    </source>
</evidence>
<comment type="catalytic activity">
    <reaction evidence="10">
        <text>2-methylpropanoyl-CoA = butanoyl-CoA</text>
        <dbReference type="Rhea" id="RHEA:13141"/>
        <dbReference type="ChEBI" id="CHEBI:57338"/>
        <dbReference type="ChEBI" id="CHEBI:57371"/>
        <dbReference type="EC" id="5.4.99.13"/>
    </reaction>
</comment>
<dbReference type="Pfam" id="PF03308">
    <property type="entry name" value="MeaB"/>
    <property type="match status" value="1"/>
</dbReference>
<keyword evidence="10" id="KW-0460">Magnesium</keyword>
<dbReference type="PANTHER" id="PTHR43087:SF1">
    <property type="entry name" value="LAO_AO TRANSPORT SYSTEM ATPASE"/>
    <property type="match status" value="1"/>
</dbReference>
<keyword evidence="10" id="KW-0479">Metal-binding</keyword>
<feature type="binding site" evidence="10">
    <location>
        <begin position="204"/>
        <end position="209"/>
    </location>
    <ligand>
        <name>GTP</name>
        <dbReference type="ChEBI" id="CHEBI:37565"/>
    </ligand>
</feature>
<evidence type="ECO:0000256" key="4">
    <source>
        <dbReference type="ARBA" id="ARBA00022741"/>
    </source>
</evidence>
<dbReference type="EC" id="3.6.5.-" evidence="10"/>
<dbReference type="PROSITE" id="PS51332">
    <property type="entry name" value="B12_BINDING"/>
    <property type="match status" value="1"/>
</dbReference>
<feature type="region of interest" description="Linker" evidence="10">
    <location>
        <begin position="403"/>
        <end position="564"/>
    </location>
</feature>
<name>A0A3N2H457_9PSEU</name>
<gene>
    <name evidence="10" type="primary">icmF</name>
    <name evidence="12" type="ORF">EDD35_5552</name>
</gene>